<name>A0A401Z7I2_9CHLR</name>
<dbReference type="InterPro" id="IPR004378">
    <property type="entry name" value="F420H2_quin_Rdtase"/>
</dbReference>
<dbReference type="RefSeq" id="WP_126594154.1">
    <property type="nucleotide sequence ID" value="NZ_BIFQ01000001.1"/>
</dbReference>
<reference evidence="2" key="1">
    <citation type="submission" date="2018-12" db="EMBL/GenBank/DDBJ databases">
        <title>Tengunoibacter tsumagoiensis gen. nov., sp. nov., Dictyobacter kobayashii sp. nov., D. alpinus sp. nov., and D. joshuensis sp. nov. and description of Dictyobacteraceae fam. nov. within the order Ktedonobacterales isolated from Tengu-no-mugimeshi.</title>
        <authorList>
            <person name="Wang C.M."/>
            <person name="Zheng Y."/>
            <person name="Sakai Y."/>
            <person name="Toyoda A."/>
            <person name="Minakuchi Y."/>
            <person name="Abe K."/>
            <person name="Yokota A."/>
            <person name="Yabe S."/>
        </authorList>
    </citation>
    <scope>NUCLEOTIDE SEQUENCE [LARGE SCALE GENOMIC DNA]</scope>
    <source>
        <strain evidence="2">S-27</strain>
    </source>
</reference>
<dbReference type="AlphaFoldDB" id="A0A401Z7I2"/>
<dbReference type="Proteomes" id="UP000287224">
    <property type="component" value="Unassembled WGS sequence"/>
</dbReference>
<dbReference type="SUPFAM" id="SSF50475">
    <property type="entry name" value="FMN-binding split barrel"/>
    <property type="match status" value="1"/>
</dbReference>
<dbReference type="NCBIfam" id="TIGR00026">
    <property type="entry name" value="hi_GC_TIGR00026"/>
    <property type="match status" value="1"/>
</dbReference>
<proteinExistence type="predicted"/>
<organism evidence="1 2">
    <name type="scientific">Dictyobacter aurantiacus</name>
    <dbReference type="NCBI Taxonomy" id="1936993"/>
    <lineage>
        <taxon>Bacteria</taxon>
        <taxon>Bacillati</taxon>
        <taxon>Chloroflexota</taxon>
        <taxon>Ktedonobacteria</taxon>
        <taxon>Ktedonobacterales</taxon>
        <taxon>Dictyobacteraceae</taxon>
        <taxon>Dictyobacter</taxon>
    </lineage>
</organism>
<evidence type="ECO:0008006" key="3">
    <source>
        <dbReference type="Google" id="ProtNLM"/>
    </source>
</evidence>
<sequence>MQEEVQHLAGEDFCYLTTTGRRSGKAHTIEIWFALNDTTLYLLSGGRDRADWVKNIHQQPAVQVRLGPTTYMGRARILARGTEDELARQIVFAKYAARSTDDLTEWSRASLAVAIDLLNEVK</sequence>
<accession>A0A401Z7I2</accession>
<dbReference type="Gene3D" id="2.30.110.10">
    <property type="entry name" value="Electron Transport, Fmn-binding Protein, Chain A"/>
    <property type="match status" value="1"/>
</dbReference>
<dbReference type="GO" id="GO:0016491">
    <property type="term" value="F:oxidoreductase activity"/>
    <property type="evidence" value="ECO:0007669"/>
    <property type="project" value="InterPro"/>
</dbReference>
<evidence type="ECO:0000313" key="1">
    <source>
        <dbReference type="EMBL" id="GCE02812.1"/>
    </source>
</evidence>
<evidence type="ECO:0000313" key="2">
    <source>
        <dbReference type="Proteomes" id="UP000287224"/>
    </source>
</evidence>
<comment type="caution">
    <text evidence="1">The sequence shown here is derived from an EMBL/GenBank/DDBJ whole genome shotgun (WGS) entry which is preliminary data.</text>
</comment>
<dbReference type="Pfam" id="PF04075">
    <property type="entry name" value="F420H2_quin_red"/>
    <property type="match status" value="1"/>
</dbReference>
<dbReference type="InterPro" id="IPR012349">
    <property type="entry name" value="Split_barrel_FMN-bd"/>
</dbReference>
<protein>
    <recommendedName>
        <fullName evidence="3">Nitroreductase</fullName>
    </recommendedName>
</protein>
<keyword evidence="2" id="KW-1185">Reference proteome</keyword>
<dbReference type="OrthoDB" id="3378501at2"/>
<dbReference type="EMBL" id="BIFQ01000001">
    <property type="protein sequence ID" value="GCE02812.1"/>
    <property type="molecule type" value="Genomic_DNA"/>
</dbReference>
<gene>
    <name evidence="1" type="ORF">KDAU_01410</name>
</gene>